<dbReference type="Gene3D" id="1.10.1200.10">
    <property type="entry name" value="ACP-like"/>
    <property type="match status" value="4"/>
</dbReference>
<dbReference type="FunFam" id="3.30.300.30:FF:000015">
    <property type="entry name" value="Nonribosomal peptide synthase SidD"/>
    <property type="match status" value="4"/>
</dbReference>
<dbReference type="FunFam" id="3.40.50.12780:FF:000014">
    <property type="entry name" value="Nonribosomal peptide synthetase 1"/>
    <property type="match status" value="4"/>
</dbReference>
<dbReference type="GO" id="GO:0044550">
    <property type="term" value="P:secondary metabolite biosynthetic process"/>
    <property type="evidence" value="ECO:0007669"/>
    <property type="project" value="TreeGrafter"/>
</dbReference>
<evidence type="ECO:0000259" key="4">
    <source>
        <dbReference type="PROSITE" id="PS50075"/>
    </source>
</evidence>
<dbReference type="PROSITE" id="PS00012">
    <property type="entry name" value="PHOSPHOPANTETHEINE"/>
    <property type="match status" value="4"/>
</dbReference>
<dbReference type="PANTHER" id="PTHR45527:SF1">
    <property type="entry name" value="FATTY ACID SYNTHASE"/>
    <property type="match status" value="1"/>
</dbReference>
<dbReference type="Pfam" id="PF00501">
    <property type="entry name" value="AMP-binding"/>
    <property type="match status" value="4"/>
</dbReference>
<dbReference type="GO" id="GO:0031177">
    <property type="term" value="F:phosphopantetheine binding"/>
    <property type="evidence" value="ECO:0007669"/>
    <property type="project" value="InterPro"/>
</dbReference>
<feature type="domain" description="Carrier" evidence="4">
    <location>
        <begin position="2967"/>
        <end position="3043"/>
    </location>
</feature>
<dbReference type="InterPro" id="IPR000873">
    <property type="entry name" value="AMP-dep_synth/lig_dom"/>
</dbReference>
<dbReference type="CDD" id="cd19534">
    <property type="entry name" value="E_NRPS"/>
    <property type="match status" value="1"/>
</dbReference>
<dbReference type="GO" id="GO:0005737">
    <property type="term" value="C:cytoplasm"/>
    <property type="evidence" value="ECO:0007669"/>
    <property type="project" value="TreeGrafter"/>
</dbReference>
<evidence type="ECO:0000256" key="2">
    <source>
        <dbReference type="ARBA" id="ARBA00022553"/>
    </source>
</evidence>
<dbReference type="SUPFAM" id="SSF56801">
    <property type="entry name" value="Acetyl-CoA synthetase-like"/>
    <property type="match status" value="4"/>
</dbReference>
<dbReference type="InterPro" id="IPR036736">
    <property type="entry name" value="ACP-like_sf"/>
</dbReference>
<keyword evidence="6" id="KW-1185">Reference proteome</keyword>
<comment type="caution">
    <text evidence="5">The sequence shown here is derived from an EMBL/GenBank/DDBJ whole genome shotgun (WGS) entry which is preliminary data.</text>
</comment>
<dbReference type="FunFam" id="3.30.559.30:FF:000003">
    <property type="entry name" value="Nonribosomal peptide synthase SidD"/>
    <property type="match status" value="3"/>
</dbReference>
<dbReference type="PROSITE" id="PS50075">
    <property type="entry name" value="CARRIER"/>
    <property type="match status" value="4"/>
</dbReference>
<gene>
    <name evidence="5" type="ORF">GTA08_BOTSDO05082</name>
</gene>
<evidence type="ECO:0000313" key="6">
    <source>
        <dbReference type="Proteomes" id="UP000572817"/>
    </source>
</evidence>
<name>A0A8H4IRE0_9PEZI</name>
<dbReference type="FunFam" id="3.30.559.30:FF:000002">
    <property type="entry name" value="Nonribosomal peptide synthase Pes1"/>
    <property type="match status" value="1"/>
</dbReference>
<dbReference type="SMART" id="SM00823">
    <property type="entry name" value="PKS_PP"/>
    <property type="match status" value="4"/>
</dbReference>
<proteinExistence type="predicted"/>
<dbReference type="CDD" id="cd19545">
    <property type="entry name" value="FUM14_C_NRPS-like"/>
    <property type="match status" value="3"/>
</dbReference>
<dbReference type="InterPro" id="IPR001242">
    <property type="entry name" value="Condensation_dom"/>
</dbReference>
<dbReference type="Gene3D" id="3.30.559.30">
    <property type="entry name" value="Nonribosomal peptide synthetase, condensation domain"/>
    <property type="match status" value="5"/>
</dbReference>
<dbReference type="Pfam" id="PF00550">
    <property type="entry name" value="PP-binding"/>
    <property type="match status" value="4"/>
</dbReference>
<dbReference type="NCBIfam" id="TIGR01733">
    <property type="entry name" value="AA-adenyl-dom"/>
    <property type="match status" value="4"/>
</dbReference>
<dbReference type="OrthoDB" id="416786at2759"/>
<dbReference type="Gene3D" id="3.40.50.12780">
    <property type="entry name" value="N-terminal domain of ligase-like"/>
    <property type="match status" value="4"/>
</dbReference>
<dbReference type="InterPro" id="IPR010071">
    <property type="entry name" value="AA_adenyl_dom"/>
</dbReference>
<protein>
    <recommendedName>
        <fullName evidence="4">Carrier domain-containing protein</fullName>
    </recommendedName>
</protein>
<keyword evidence="3" id="KW-0436">Ligase</keyword>
<dbReference type="InterPro" id="IPR023213">
    <property type="entry name" value="CAT-like_dom_sf"/>
</dbReference>
<dbReference type="PROSITE" id="PS00455">
    <property type="entry name" value="AMP_BINDING"/>
    <property type="match status" value="2"/>
</dbReference>
<dbReference type="Gene3D" id="3.30.559.10">
    <property type="entry name" value="Chloramphenicol acetyltransferase-like domain"/>
    <property type="match status" value="4"/>
</dbReference>
<dbReference type="InterPro" id="IPR045851">
    <property type="entry name" value="AMP-bd_C_sf"/>
</dbReference>
<keyword evidence="2" id="KW-0597">Phosphoprotein</keyword>
<dbReference type="FunFam" id="1.10.1200.10:FF:000005">
    <property type="entry name" value="Nonribosomal peptide synthetase 1"/>
    <property type="match status" value="3"/>
</dbReference>
<dbReference type="GO" id="GO:0043041">
    <property type="term" value="P:amino acid activation for nonribosomal peptide biosynthetic process"/>
    <property type="evidence" value="ECO:0007669"/>
    <property type="project" value="TreeGrafter"/>
</dbReference>
<dbReference type="Proteomes" id="UP000572817">
    <property type="component" value="Unassembled WGS sequence"/>
</dbReference>
<sequence length="4624" mass="508738">MAATAQHISFEKDALAAWHTYLTDAPASSFPSIGSSTNRPSSAALLRRKISLPRRNTSAFTTTTILRAAWSLINVFYTDCDDVIFGIAIPAASDDANDAETTPRTAVPSRFRLDPLQTVHALMDRIQNDSMPLISSEQFSLSAIAALGSDAKSACAFNNQLIIYPNALESISIELDRAMNLECTLTRQGANIQALFDPSIVEKLQMERILASFESVVLELCNVCPTTRIKELNTISASDMQELSRWNKDLPEMVVECMHNLFSRKVQQAPDAPAVCSFDGDFTYATLDNMTGRLANLLSSKGVGPGTLVPFMFEKSSWTIVAMLATLKAGGAFAPLDPGHVWEDTANILESCQAKLVLCSPKNASRFRERQINHVVVERALIDSLPDATYCDEAVRPEDPGYIIFTSGSTGKPKGIVCSHQAWCTNALAHGPTEVLDAQSRCMQFAAYTFDVSISDIFTTLAFGGCICVPSDAERMNDLAGAMNRMRANHVVLTPTVTQFLQPEKVPHLDVLTVGGEPLTKEIVETWAGRVRLGNSYGPAECTSRTNYALVKEGDDPAIIGPALGCALWVTQSNNPHRLVPIGAVGELIIEGPILADGYLRDEEKTRAAFIDSPEWLRSAFPGRSTKVYRTGDLVQFTSDGQPRFLGRRDTQVKFHGVRLECGHIEAKVKAQLPPGGQVVVDKAIVGGQSQKQMLAAFVCLPEWADAGPARLVSPSDKLKDFIVSLQQRIAETMPSHMRPNLILPINRIPQGGTAKTNRKALQALARGISDAQLNEYTGVRERGVPSCAALSGMEATLRDLWAKVLLSDPETISAQDTFFRLGGDSVSAMKLVATAREAAMTLTVSDIFQFPKLADLARHVESLEDAETQATTVEPFALIGGPSEYRLLRDRISAEYKIPGRRIEDVVPCTPLQEAFMAESMVLQDAYILQEVINLPHNINVEQLKWAWEEVISESSILRTRIVLLGRLGTCQLQLDESEPVVWQSANDLSSYLRLDKQSPMSYGDSLSRLAIVDQTDGSRYLVWTCHHAITDGWMHSLVLEQVERTYNDKPLSSTLTPFNTFVKYLSEPRIKSPEAYWASQFTGLETTQFPDWSPSYQPIVSQYVDRRVVLPKENPEFTTSILLRAAWALLLAQYTNTNDVVLGVTQSGRDVPVTGIEQCLGPTLTTVPVRVSIDYTETCVLYVRRLQQQQTYMIPYQHTGLQHIKKISAECAAACDLHSLLVVQPFAAPSTLLPPDEASSTGSEQLRFGIALECNMGVDDVLLHCGFDAQVIEPARVHRMLAQFETIFHQLRGSGGAELPVGRVQTASAEDIHDLEAWNPEPEPMEDCMHWMVERQVRERPDAVAVDAWDGEFTYREVNDYADRLAGQLMRLGVGPETIVPFLFEKSAWTVVALLATLKAGGACVALDISHPRSRHQKIVADTETRVVLASKAQAAQFDLVPHVVAVHSDAIAALPTHSSRSAVTPRNAAFIVYSSGSTGTPKGSILEHASLCSTSRTNANLLNFGPTTRVIQFASYAFDVAIEENVISLMYGATVCIPSDAQRLDDLAGAMRTFAVNWADLTPTVARMLSPQSVPSLRTLVMGGEALAQDVIDVWAGKVDLINTYGPSECSIQCTASTRALDAAANGANIGHPSNCKLWVVDAEDFHRLMPVGAVGELLIEGEIVGRGYLKEPAKTAAAFVEDATWAKSKNGEKRRFYRTGDLARFNEDGTLDCLGRRDTQIKLHGQRIELGEIEYALKMQSMAPETTQVLVEAFTPRPTPDRKLLVAFVQSSESKSTELVVKEMNETIRQYMAELKSKAGQVLPEYMVPSLFVPMASLPTNTSGKTDRKQLRAMAESLDQRQLSIYSLSDAADTKVEVSTDAERVLRELWAEVLRVDLERDPIGANDSFLQLGGDSIAAMQLVGKARQAGLELSVPLIFKAPKLADMAAAAKKDESKMPAVESSQKTVPSMGEIPQMLQPYRPFKMITEKVSVKDLMKGLSEVYDVERDAVQDAYPCTPLQAGLMALTTEDSAAYVLQDVFELPQNIDIEQFKAAWAAVVREKEILRTRIAFVDGVGACQIVLDERIRWQRADNLDLYLAKDRSEGMGFGKPLSRYAIVDDGSRKHFIWTMHHALYDGYSYGLTLEEVQSAYENDLIVSRGPAFVDFIRYLHSTDQGACEDYWRKQLADVETLAFPQVPAGHQPQPDNTVSHMVRMEKPKGSSITTSSLLRAAWALLVAAYSGGEDVVFGVTQSGRDAPLEKIEAINGPTITTMPVRIQVKPEEHIGSFLQRVQDQAMDMIPFSHAGLQDIKKLSDSAQAACNFQNLLVIQPASADLNASPVFGTQKENTSASFLKSFGVVVECNLSDNSSELELCATHDSAVISAVQTRRLLQQLEHILTQLCSKQGTVDSIDMIGAADKAQLEVWNSSYPDVVTKCIHHVIEQQSTQHPNAPAIASRDGTFTYADLERLSNGLARKLKQQAPSLGPDSFVPICLEKSPAAIVAMLAILKAGCAFVPMDPKNPVERLQDLVSQTSARCIIFSEQTAHLADTIAEFGKTTALVLPRSLRDISDSSDAPLSSAARPSNAAYALFTSGSTGRPKAVIIDHGAVSSSTAGHGEACGFTLWPRRVLQFASYTFDACITEILTTLTHGGCVCVPSEAERMNDLPRFINDFKVDWALFTPSFAALLRPEQVPTLKTLVLGGEALRQENVDVWGDRVRLMNAYGPTEACVMCVARVVPGPSQRARHEAAVIGHAVSSLAWVVSPKNHDLLAPVGAVGELLVQGPSLARGYLNEPEKTAAAFVENPKWLKEFGYGEPQRLYKTGDLVRYNFDGTLTYLGRKDDQVKVNGQRLELGEIETQLKAKCPTLSQAIVVVGKPKNQDSKQTLTAFLQFEDAQAASDEIFLPLSDALRQRLGELESSAMMTLANYMVPALWVPVGRMPTQVSGKTDRKALVGLLRDMSTENLAKYSLRKPSNNEIRAPATTMERKIHGLVAKVLAKDMNSFGTDESFFRIGGDSITAIQVVSSARADGIILSTEDIFRQPAIAEMAKAAKFADAAAVEDDAAAPYSLLPEGEKQEIMDAISGDFDIPESAVEDVLPCTPLQEGLIALTIKDSEAYVVRDVFRLPMSLDIERFKAAWEMVVRDAAILRTRVVSLETSGCYQVVLQEGIKWRTGSKVKEYIEDDKLHPFRYGLPLVRFAIIDSSWDGRYFVWTMHHSLYDGWSYGLMLNRVREAYEKSSIAPTPPFNRFIKYLEAIDRAEAKKFWTEQFFALEARQFPRLPSPTHETLIDQTIDITIPVTRKADSGFTLATILKAAWALILARYTGSADALFGVTNTGRNASLAGVADTVGPTIATVPVRIKVDNDTPVRSFLEAVQKQTVDMIRYEHTGLQYIARMGAECREACNFTNILVIQPGDQTDIDFLGTQRLRDEEKAILRFGLGLECTLQGNSVSVTGGFDSCLIAPVQMQRMLHQFRAAVEQLNLELPQNVGNIMLFSAEDAAEMGEWNRVMPPAVDECAHHVIRRTVARAPDALAVNAWDIDMRYWELDNFSTKLAHHLRSLGVGPETIVPLCFEKSGWSVVALLAVMKAGGAFVFLDPGYPISRLQEIVNQTGAKLVLTSLAQAGLWKSRLRVQIVDEVSIESLPSFSAMPETGVTPQNALYCIFTSGSTGKPKGCIVEHANFLTGAKAQAERASMMADSRVLQVASYSFDVSILEMVTAMTVGACICVPHERAKSRSIAAVINDYRITWAFLTPSVVKLIKPAEVPGLKTLILGGEALTTQNVETWAEHVQLANGYGPSECSIAAAGHPNLLPGTDPANIGKAVGCVCWITEPNDHNRLAPVGTIGEILIEGPIVARGYLNNPEKTAEVFIENPAWADRAADQPPRRLYKTGDLGYFNPDGSINFVGRKDTQVKVRGQRMELGEIETHLSLNQQVEHAMVLYPKGGLCKQKLVAILSLKDLGASTNSSETVELIDTSVNAAASSAVAEISGKLSTILPSYMVPNLWIVAKSFPLLLSGKFNRKRVEQWILDMDDQTHRRICGMADAADAAEAPSTVVEQQLQRIWADVLRLPIQDIGVKQVFTSLGGDSILAMQVVAQARKKGIHINLVDIFSARTIYHLAQRAKTDSAGDAALEPPVAEEEKLNEPFELTPIQQFYAGVALGPDFVSRETNKRFNHTFALRIRRNVAASDLSRALEALVQRHSMLRARFVRPQTRNEKWMQFISDKVAESFQFRAWDDCTLEQVQPAMEEARTGLDIERGPLMAADLVTTTDNEQHFFIVAHHLVVDMVSWTVILRDLESLVTNGTFSNDDKPFPYQTWARLQAEHASANLPPTTSLPIANDLLPADFAYWGMQDRPNVVRDSVSTSITLPASATTALIQTCNASYGAEPMDVLTSTLSHAFSYVFRDRQTPTVFRYSHGREPWSPRIDPARTVGWFTTLSPARVDLSSRREDSITVLQRAVAQRRRVPANGWAYFASRYHHPDGAAAFRGHEEMEVTINYLGAHQSGMSEASLFDVPEDQESAGFGAQGQDVKCFSLVSVTASVDAEGRLGVKCQWNRHMRRQEDVERWFRVFERLLLDVAKRAVPRAQRLAAEEEMKKRGPVRSEDVRVVAAKRRSVAVQPCQRVRSRRRV</sequence>
<dbReference type="FunFam" id="3.40.50.980:FF:000001">
    <property type="entry name" value="Non-ribosomal peptide synthetase"/>
    <property type="match status" value="1"/>
</dbReference>
<feature type="domain" description="Carrier" evidence="4">
    <location>
        <begin position="789"/>
        <end position="865"/>
    </location>
</feature>
<dbReference type="FunFam" id="3.30.559.10:FF:000016">
    <property type="entry name" value="Nonribosomal peptide synthase Pes1"/>
    <property type="match status" value="1"/>
</dbReference>
<dbReference type="InterPro" id="IPR009081">
    <property type="entry name" value="PP-bd_ACP"/>
</dbReference>
<keyword evidence="1" id="KW-0596">Phosphopantetheine</keyword>
<dbReference type="Gene3D" id="3.30.300.30">
    <property type="match status" value="4"/>
</dbReference>
<evidence type="ECO:0000256" key="1">
    <source>
        <dbReference type="ARBA" id="ARBA00022450"/>
    </source>
</evidence>
<dbReference type="InterPro" id="IPR006162">
    <property type="entry name" value="Ppantetheine_attach_site"/>
</dbReference>
<dbReference type="GO" id="GO:0016874">
    <property type="term" value="F:ligase activity"/>
    <property type="evidence" value="ECO:0007669"/>
    <property type="project" value="UniProtKB-KW"/>
</dbReference>
<dbReference type="InterPro" id="IPR042099">
    <property type="entry name" value="ANL_N_sf"/>
</dbReference>
<dbReference type="CDD" id="cd05918">
    <property type="entry name" value="A_NRPS_SidN3_like"/>
    <property type="match status" value="4"/>
</dbReference>
<dbReference type="NCBIfam" id="NF003417">
    <property type="entry name" value="PRK04813.1"/>
    <property type="match status" value="4"/>
</dbReference>
<feature type="domain" description="Carrier" evidence="4">
    <location>
        <begin position="4042"/>
        <end position="4118"/>
    </location>
</feature>
<dbReference type="SUPFAM" id="SSF52777">
    <property type="entry name" value="CoA-dependent acyltransferases"/>
    <property type="match status" value="9"/>
</dbReference>
<evidence type="ECO:0000256" key="3">
    <source>
        <dbReference type="ARBA" id="ARBA00022598"/>
    </source>
</evidence>
<reference evidence="5" key="1">
    <citation type="submission" date="2020-04" db="EMBL/GenBank/DDBJ databases">
        <title>Genome Assembly and Annotation of Botryosphaeria dothidea sdau 11-99, a Latent Pathogen of Apple Fruit Ring Rot in China.</title>
        <authorList>
            <person name="Yu C."/>
            <person name="Diao Y."/>
            <person name="Lu Q."/>
            <person name="Zhao J."/>
            <person name="Cui S."/>
            <person name="Peng C."/>
            <person name="He B."/>
            <person name="Liu H."/>
        </authorList>
    </citation>
    <scope>NUCLEOTIDE SEQUENCE [LARGE SCALE GENOMIC DNA]</scope>
    <source>
        <strain evidence="5">Sdau11-99</strain>
    </source>
</reference>
<evidence type="ECO:0000313" key="5">
    <source>
        <dbReference type="EMBL" id="KAF4306275.1"/>
    </source>
</evidence>
<feature type="domain" description="Carrier" evidence="4">
    <location>
        <begin position="1864"/>
        <end position="1939"/>
    </location>
</feature>
<accession>A0A8H4IRE0</accession>
<dbReference type="PANTHER" id="PTHR45527">
    <property type="entry name" value="NONRIBOSOMAL PEPTIDE SYNTHETASE"/>
    <property type="match status" value="1"/>
</dbReference>
<dbReference type="SMART" id="SM01294">
    <property type="entry name" value="PKS_PP_betabranch"/>
    <property type="match status" value="1"/>
</dbReference>
<dbReference type="InterPro" id="IPR020806">
    <property type="entry name" value="PKS_PP-bd"/>
</dbReference>
<organism evidence="5 6">
    <name type="scientific">Botryosphaeria dothidea</name>
    <dbReference type="NCBI Taxonomy" id="55169"/>
    <lineage>
        <taxon>Eukaryota</taxon>
        <taxon>Fungi</taxon>
        <taxon>Dikarya</taxon>
        <taxon>Ascomycota</taxon>
        <taxon>Pezizomycotina</taxon>
        <taxon>Dothideomycetes</taxon>
        <taxon>Dothideomycetes incertae sedis</taxon>
        <taxon>Botryosphaeriales</taxon>
        <taxon>Botryosphaeriaceae</taxon>
        <taxon>Botryosphaeria</taxon>
    </lineage>
</organism>
<dbReference type="SUPFAM" id="SSF47336">
    <property type="entry name" value="ACP-like"/>
    <property type="match status" value="4"/>
</dbReference>
<dbReference type="Pfam" id="PF00668">
    <property type="entry name" value="Condensation"/>
    <property type="match status" value="4"/>
</dbReference>
<dbReference type="EMBL" id="WWBZ02000033">
    <property type="protein sequence ID" value="KAF4306275.1"/>
    <property type="molecule type" value="Genomic_DNA"/>
</dbReference>
<dbReference type="InterPro" id="IPR020845">
    <property type="entry name" value="AMP-binding_CS"/>
</dbReference>